<gene>
    <name evidence="1" type="ORF">TH63_09340</name>
</gene>
<name>A0A0H4W5T7_9BACT</name>
<dbReference type="KEGG" id="ruf:TH63_09340"/>
<evidence type="ECO:0000313" key="1">
    <source>
        <dbReference type="EMBL" id="AKQ45801.1"/>
    </source>
</evidence>
<sequence>MDEQDDWEVNDDYDPQDWEDEPILNHDYYVRKFTSLVYHHPFFTYHSVPPDKYRSVPSFSEQNPFSIPLFTMESKEWGQTGIYPSDFNEKSVQGGFCFYIQRHDHAEIAEFLDYQFASYVERAAPKEDATAFLDYLITTIETFGEASRYDMWRDTDFHSLRAVGSWVRSHRGYIDAFEQRLWDWVNLNRDFGEMAKKENAKRKKEKTEEKYLANPDIKKADEEDAALERIYAKKPEQAILALCFLYLQDAGYVPFFQNHEGGKLKAIAEVVSRSHLKSVKSFQNHYNFINNNERRITLSNIPNLKKVMALLVEFPKAQRLVETEIKAADLGRA</sequence>
<dbReference type="AlphaFoldDB" id="A0A0H4W5T7"/>
<reference evidence="1 2" key="1">
    <citation type="submission" date="2015-01" db="EMBL/GenBank/DDBJ databases">
        <title>Rufibacter sp./DG31D/ whole genome sequencing.</title>
        <authorList>
            <person name="Kim M.K."/>
            <person name="Srinivasan S."/>
            <person name="Lee J.-J."/>
        </authorList>
    </citation>
    <scope>NUCLEOTIDE SEQUENCE [LARGE SCALE GENOMIC DNA]</scope>
    <source>
        <strain evidence="1 2">DG31D</strain>
    </source>
</reference>
<dbReference type="RefSeq" id="WP_048920710.1">
    <property type="nucleotide sequence ID" value="NZ_CP010777.1"/>
</dbReference>
<organism evidence="1 2">
    <name type="scientific">Rufibacter radiotolerans</name>
    <dbReference type="NCBI Taxonomy" id="1379910"/>
    <lineage>
        <taxon>Bacteria</taxon>
        <taxon>Pseudomonadati</taxon>
        <taxon>Bacteroidota</taxon>
        <taxon>Cytophagia</taxon>
        <taxon>Cytophagales</taxon>
        <taxon>Hymenobacteraceae</taxon>
        <taxon>Rufibacter</taxon>
    </lineage>
</organism>
<dbReference type="OrthoDB" id="9871537at2"/>
<dbReference type="Proteomes" id="UP000036458">
    <property type="component" value="Chromosome"/>
</dbReference>
<evidence type="ECO:0000313" key="2">
    <source>
        <dbReference type="Proteomes" id="UP000036458"/>
    </source>
</evidence>
<proteinExistence type="predicted"/>
<keyword evidence="2" id="KW-1185">Reference proteome</keyword>
<accession>A0A0H4W5T7</accession>
<dbReference type="PATRIC" id="fig|1379910.4.peg.2027"/>
<protein>
    <submittedName>
        <fullName evidence="1">Uncharacterized protein</fullName>
    </submittedName>
</protein>
<dbReference type="EMBL" id="CP010777">
    <property type="protein sequence ID" value="AKQ45801.1"/>
    <property type="molecule type" value="Genomic_DNA"/>
</dbReference>